<keyword evidence="3" id="KW-1185">Reference proteome</keyword>
<feature type="transmembrane region" description="Helical" evidence="1">
    <location>
        <begin position="34"/>
        <end position="54"/>
    </location>
</feature>
<dbReference type="EMBL" id="JAUJEB010000001">
    <property type="protein sequence ID" value="MDN5212013.1"/>
    <property type="molecule type" value="Genomic_DNA"/>
</dbReference>
<feature type="transmembrane region" description="Helical" evidence="1">
    <location>
        <begin position="66"/>
        <end position="85"/>
    </location>
</feature>
<feature type="transmembrane region" description="Helical" evidence="1">
    <location>
        <begin position="209"/>
        <end position="231"/>
    </location>
</feature>
<organism evidence="2 3">
    <name type="scientific">Agaribacillus aureus</name>
    <dbReference type="NCBI Taxonomy" id="3051825"/>
    <lineage>
        <taxon>Bacteria</taxon>
        <taxon>Pseudomonadati</taxon>
        <taxon>Bacteroidota</taxon>
        <taxon>Cytophagia</taxon>
        <taxon>Cytophagales</taxon>
        <taxon>Splendidivirgaceae</taxon>
        <taxon>Agaribacillus</taxon>
    </lineage>
</organism>
<keyword evidence="1" id="KW-0812">Transmembrane</keyword>
<evidence type="ECO:0000313" key="3">
    <source>
        <dbReference type="Proteomes" id="UP001172083"/>
    </source>
</evidence>
<feature type="transmembrane region" description="Helical" evidence="1">
    <location>
        <begin position="185"/>
        <end position="202"/>
    </location>
</feature>
<feature type="transmembrane region" description="Helical" evidence="1">
    <location>
        <begin position="120"/>
        <end position="139"/>
    </location>
</feature>
<protein>
    <submittedName>
        <fullName evidence="2">Uncharacterized protein</fullName>
    </submittedName>
</protein>
<reference evidence="2" key="1">
    <citation type="submission" date="2023-06" db="EMBL/GenBank/DDBJ databases">
        <title>Genomic of Agaribacillus aureum.</title>
        <authorList>
            <person name="Wang G."/>
        </authorList>
    </citation>
    <scope>NUCLEOTIDE SEQUENCE</scope>
    <source>
        <strain evidence="2">BMA12</strain>
    </source>
</reference>
<evidence type="ECO:0000256" key="1">
    <source>
        <dbReference type="SAM" id="Phobius"/>
    </source>
</evidence>
<name>A0ABT8L702_9BACT</name>
<sequence>MILLVCAIVLITRYHTSYPNLLSIVSAEGGLFEWGSFFIAFTISGFALLVYFHSRGNRIFRPARRRFIMVIAIVAYLVAMEEISWGQRILGFESNAFFSANNNQQETNFHNLISGEYLNLGIYTLIYVFFIFLPLVVYFKPDLGRNSPSIRGKVAIYLPSIHNMLMFCFASSLQAYFLPRTLADTISLWSALLIILILLVSRKKYRNGFLLWHFSLVLIACAVFAISYQIFEYNNMQYEIREFVVLYAFFYWFFNWTTNLKNKVALQLK</sequence>
<accession>A0ABT8L702</accession>
<keyword evidence="1" id="KW-1133">Transmembrane helix</keyword>
<comment type="caution">
    <text evidence="2">The sequence shown here is derived from an EMBL/GenBank/DDBJ whole genome shotgun (WGS) entry which is preliminary data.</text>
</comment>
<keyword evidence="1" id="KW-0472">Membrane</keyword>
<dbReference type="RefSeq" id="WP_346757339.1">
    <property type="nucleotide sequence ID" value="NZ_JAUJEB010000001.1"/>
</dbReference>
<evidence type="ECO:0000313" key="2">
    <source>
        <dbReference type="EMBL" id="MDN5212013.1"/>
    </source>
</evidence>
<feature type="transmembrane region" description="Helical" evidence="1">
    <location>
        <begin position="243"/>
        <end position="260"/>
    </location>
</feature>
<feature type="transmembrane region" description="Helical" evidence="1">
    <location>
        <begin position="160"/>
        <end position="179"/>
    </location>
</feature>
<proteinExistence type="predicted"/>
<gene>
    <name evidence="2" type="ORF">QQ020_08120</name>
</gene>
<dbReference type="Proteomes" id="UP001172083">
    <property type="component" value="Unassembled WGS sequence"/>
</dbReference>